<dbReference type="RefSeq" id="WP_145984782.1">
    <property type="nucleotide sequence ID" value="NZ_AP014706.1"/>
</dbReference>
<evidence type="ECO:0000256" key="1">
    <source>
        <dbReference type="SAM" id="MobiDB-lite"/>
    </source>
</evidence>
<reference evidence="2 3" key="1">
    <citation type="journal article" date="2015" name="Genome Announc.">
        <title>Complete Genome Sequence of Methylobacterium aquaticum Strain 22A, Isolated from Racomitrium japonicum Moss.</title>
        <authorList>
            <person name="Tani A."/>
            <person name="Ogura Y."/>
            <person name="Hayashi T."/>
            <person name="Kimbara K."/>
        </authorList>
    </citation>
    <scope>NUCLEOTIDE SEQUENCE [LARGE SCALE GENOMIC DNA]</scope>
    <source>
        <strain evidence="2 3">MA-22A</strain>
        <plasmid evidence="3">Plasmid pMaq22A_2p DNA</plasmid>
    </source>
</reference>
<evidence type="ECO:0000313" key="3">
    <source>
        <dbReference type="Proteomes" id="UP000061432"/>
    </source>
</evidence>
<sequence>MTMYNDIDSALKSFEMVGFSYHNFNNRAGHLKRIGDLASDSPPPRVEAMPTGPSPETATISVQPAIAADIARPMPIEAVMRDEVPMPVRSYPAAAPLPDVDRRPLTLEHVFRLLSSPESH</sequence>
<evidence type="ECO:0000313" key="2">
    <source>
        <dbReference type="EMBL" id="BAQ50115.1"/>
    </source>
</evidence>
<reference evidence="3" key="2">
    <citation type="submission" date="2015-01" db="EMBL/GenBank/DDBJ databases">
        <title>Complete genome sequence of Methylobacterium aquaticum strain 22A.</title>
        <authorList>
            <person name="Tani A."/>
            <person name="Ogura Y."/>
            <person name="Hayashi T."/>
        </authorList>
    </citation>
    <scope>NUCLEOTIDE SEQUENCE [LARGE SCALE GENOMIC DNA]</scope>
    <source>
        <strain evidence="3">MA-22A</strain>
        <plasmid evidence="3">Plasmid pMaq22A_2p DNA</plasmid>
    </source>
</reference>
<dbReference type="Proteomes" id="UP000061432">
    <property type="component" value="Plasmid pMaq22A_2p"/>
</dbReference>
<dbReference type="AlphaFoldDB" id="A0A0C6G241"/>
<proteinExistence type="predicted"/>
<dbReference type="KEGG" id="maqu:Maq22A_2p41790"/>
<protein>
    <submittedName>
        <fullName evidence="2">Uncharacterized protein</fullName>
    </submittedName>
</protein>
<accession>A0A0C6G241</accession>
<dbReference type="EMBL" id="AP014706">
    <property type="protein sequence ID" value="BAQ50115.1"/>
    <property type="molecule type" value="Genomic_DNA"/>
</dbReference>
<feature type="region of interest" description="Disordered" evidence="1">
    <location>
        <begin position="35"/>
        <end position="58"/>
    </location>
</feature>
<geneLocation type="plasmid" evidence="3">
    <name>pMaq22A_2p DNA</name>
</geneLocation>
<dbReference type="OrthoDB" id="9962320at2"/>
<keyword evidence="2" id="KW-0614">Plasmid</keyword>
<gene>
    <name evidence="2" type="ORF">Maq22A_2p41790</name>
</gene>
<name>A0A0C6G241_9HYPH</name>
<organism evidence="2 3">
    <name type="scientific">Methylobacterium aquaticum</name>
    <dbReference type="NCBI Taxonomy" id="270351"/>
    <lineage>
        <taxon>Bacteria</taxon>
        <taxon>Pseudomonadati</taxon>
        <taxon>Pseudomonadota</taxon>
        <taxon>Alphaproteobacteria</taxon>
        <taxon>Hyphomicrobiales</taxon>
        <taxon>Methylobacteriaceae</taxon>
        <taxon>Methylobacterium</taxon>
    </lineage>
</organism>